<comment type="caution">
    <text evidence="7">The sequence shown here is derived from an EMBL/GenBank/DDBJ whole genome shotgun (WGS) entry which is preliminary data.</text>
</comment>
<keyword evidence="4 5" id="KW-0472">Membrane</keyword>
<proteinExistence type="predicted"/>
<sequence>MLITEEWQRVMIPLGAVLAAWIVHLIVFLAMRWAARQTPWPFDDDLVTYSKWPLFMLFPVIAILIALPHLNMSAESYLDVRRGILVVLILGIGFLCTNMVRLGALTILRTHNVESENNLHARIAHTQIQVFTRMCYGFVAIVCLAAIVFLFPLAWTIGASLLASAGMMGIILGIAAKPMVENSLSAFIIAVTQPVLLDDEVIIDGEYGRVESIRSAFIVLRTWDARRLIIPLSRIVSATFENWSRRSPWKIGTAFVYLDASVSIPELRALFMDHVLPTSGGLWDGKVANCAVTDVTNDGYLQVRFLASAKDPSNAFDLRCHIREKIIEGVGKRWPSALCRRRIEVVTDPWPPSMERKEIERKEMMERKDSGKDASHVVRHAAPKEPLLEVPVSVARPLSVDTALTHRATVATSKPAKDFFRGLARGELDGPSGGHGHNGY</sequence>
<dbReference type="AlphaFoldDB" id="A0AAD5XMB6"/>
<keyword evidence="3 5" id="KW-1133">Transmembrane helix</keyword>
<dbReference type="InterPro" id="IPR006685">
    <property type="entry name" value="MscS_channel_2nd"/>
</dbReference>
<evidence type="ECO:0000313" key="8">
    <source>
        <dbReference type="Proteomes" id="UP001212152"/>
    </source>
</evidence>
<organism evidence="7 8">
    <name type="scientific">Geranomyces variabilis</name>
    <dbReference type="NCBI Taxonomy" id="109894"/>
    <lineage>
        <taxon>Eukaryota</taxon>
        <taxon>Fungi</taxon>
        <taxon>Fungi incertae sedis</taxon>
        <taxon>Chytridiomycota</taxon>
        <taxon>Chytridiomycota incertae sedis</taxon>
        <taxon>Chytridiomycetes</taxon>
        <taxon>Spizellomycetales</taxon>
        <taxon>Powellomycetaceae</taxon>
        <taxon>Geranomyces</taxon>
    </lineage>
</organism>
<dbReference type="InterPro" id="IPR010920">
    <property type="entry name" value="LSM_dom_sf"/>
</dbReference>
<keyword evidence="8" id="KW-1185">Reference proteome</keyword>
<evidence type="ECO:0000256" key="5">
    <source>
        <dbReference type="SAM" id="Phobius"/>
    </source>
</evidence>
<evidence type="ECO:0000259" key="6">
    <source>
        <dbReference type="Pfam" id="PF00924"/>
    </source>
</evidence>
<feature type="transmembrane region" description="Helical" evidence="5">
    <location>
        <begin position="12"/>
        <end position="31"/>
    </location>
</feature>
<feature type="transmembrane region" description="Helical" evidence="5">
    <location>
        <begin position="84"/>
        <end position="109"/>
    </location>
</feature>
<reference evidence="7" key="1">
    <citation type="submission" date="2020-05" db="EMBL/GenBank/DDBJ databases">
        <title>Phylogenomic resolution of chytrid fungi.</title>
        <authorList>
            <person name="Stajich J.E."/>
            <person name="Amses K."/>
            <person name="Simmons R."/>
            <person name="Seto K."/>
            <person name="Myers J."/>
            <person name="Bonds A."/>
            <person name="Quandt C.A."/>
            <person name="Barry K."/>
            <person name="Liu P."/>
            <person name="Grigoriev I."/>
            <person name="Longcore J.E."/>
            <person name="James T.Y."/>
        </authorList>
    </citation>
    <scope>NUCLEOTIDE SEQUENCE</scope>
    <source>
        <strain evidence="7">JEL0379</strain>
    </source>
</reference>
<evidence type="ECO:0000256" key="2">
    <source>
        <dbReference type="ARBA" id="ARBA00022692"/>
    </source>
</evidence>
<dbReference type="GO" id="GO:0016020">
    <property type="term" value="C:membrane"/>
    <property type="evidence" value="ECO:0007669"/>
    <property type="project" value="UniProtKB-SubCell"/>
</dbReference>
<dbReference type="InterPro" id="IPR023408">
    <property type="entry name" value="MscS_beta-dom_sf"/>
</dbReference>
<evidence type="ECO:0000256" key="4">
    <source>
        <dbReference type="ARBA" id="ARBA00023136"/>
    </source>
</evidence>
<dbReference type="Gene3D" id="2.30.30.60">
    <property type="match status" value="1"/>
</dbReference>
<feature type="domain" description="Mechanosensitive ion channel MscS" evidence="6">
    <location>
        <begin position="180"/>
        <end position="245"/>
    </location>
</feature>
<evidence type="ECO:0000313" key="7">
    <source>
        <dbReference type="EMBL" id="KAJ3177110.1"/>
    </source>
</evidence>
<keyword evidence="2 5" id="KW-0812">Transmembrane</keyword>
<dbReference type="Pfam" id="PF00924">
    <property type="entry name" value="MS_channel_2nd"/>
    <property type="match status" value="1"/>
</dbReference>
<protein>
    <recommendedName>
        <fullName evidence="6">Mechanosensitive ion channel MscS domain-containing protein</fullName>
    </recommendedName>
</protein>
<feature type="transmembrane region" description="Helical" evidence="5">
    <location>
        <begin position="130"/>
        <end position="151"/>
    </location>
</feature>
<comment type="subcellular location">
    <subcellularLocation>
        <location evidence="1">Membrane</location>
    </subcellularLocation>
</comment>
<dbReference type="GO" id="GO:0055085">
    <property type="term" value="P:transmembrane transport"/>
    <property type="evidence" value="ECO:0007669"/>
    <property type="project" value="InterPro"/>
</dbReference>
<name>A0AAD5XMB6_9FUNG</name>
<evidence type="ECO:0000256" key="3">
    <source>
        <dbReference type="ARBA" id="ARBA00022989"/>
    </source>
</evidence>
<evidence type="ECO:0000256" key="1">
    <source>
        <dbReference type="ARBA" id="ARBA00004370"/>
    </source>
</evidence>
<accession>A0AAD5XMB6</accession>
<dbReference type="PANTHER" id="PTHR30566">
    <property type="entry name" value="YNAI-RELATED MECHANOSENSITIVE ION CHANNEL"/>
    <property type="match status" value="1"/>
</dbReference>
<dbReference type="Proteomes" id="UP001212152">
    <property type="component" value="Unassembled WGS sequence"/>
</dbReference>
<dbReference type="Gene3D" id="1.10.287.1260">
    <property type="match status" value="1"/>
</dbReference>
<dbReference type="SUPFAM" id="SSF50182">
    <property type="entry name" value="Sm-like ribonucleoproteins"/>
    <property type="match status" value="1"/>
</dbReference>
<feature type="transmembrane region" description="Helical" evidence="5">
    <location>
        <begin position="52"/>
        <end position="72"/>
    </location>
</feature>
<dbReference type="EMBL" id="JADGJQ010000035">
    <property type="protein sequence ID" value="KAJ3177110.1"/>
    <property type="molecule type" value="Genomic_DNA"/>
</dbReference>
<dbReference type="PANTHER" id="PTHR30566:SF25">
    <property type="entry name" value="INNER MEMBRANE PROTEIN"/>
    <property type="match status" value="1"/>
</dbReference>
<gene>
    <name evidence="7" type="ORF">HDU87_004602</name>
</gene>